<evidence type="ECO:0000259" key="2">
    <source>
        <dbReference type="Pfam" id="PF00078"/>
    </source>
</evidence>
<name>A0A2N9HCT4_FAGSY</name>
<evidence type="ECO:0000259" key="4">
    <source>
        <dbReference type="Pfam" id="PF13456"/>
    </source>
</evidence>
<evidence type="ECO:0000256" key="1">
    <source>
        <dbReference type="SAM" id="MobiDB-lite"/>
    </source>
</evidence>
<dbReference type="InterPro" id="IPR002156">
    <property type="entry name" value="RNaseH_domain"/>
</dbReference>
<feature type="domain" description="Reverse transcriptase" evidence="2">
    <location>
        <begin position="597"/>
        <end position="745"/>
    </location>
</feature>
<dbReference type="InterPro" id="IPR026960">
    <property type="entry name" value="RVT-Znf"/>
</dbReference>
<dbReference type="Pfam" id="PF13966">
    <property type="entry name" value="zf-RVT"/>
    <property type="match status" value="1"/>
</dbReference>
<dbReference type="EMBL" id="OIVN01003190">
    <property type="protein sequence ID" value="SPD09394.1"/>
    <property type="molecule type" value="Genomic_DNA"/>
</dbReference>
<feature type="compositionally biased region" description="Gly residues" evidence="1">
    <location>
        <begin position="18"/>
        <end position="27"/>
    </location>
</feature>
<organism evidence="6">
    <name type="scientific">Fagus sylvatica</name>
    <name type="common">Beechnut</name>
    <dbReference type="NCBI Taxonomy" id="28930"/>
    <lineage>
        <taxon>Eukaryota</taxon>
        <taxon>Viridiplantae</taxon>
        <taxon>Streptophyta</taxon>
        <taxon>Embryophyta</taxon>
        <taxon>Tracheophyta</taxon>
        <taxon>Spermatophyta</taxon>
        <taxon>Magnoliopsida</taxon>
        <taxon>eudicotyledons</taxon>
        <taxon>Gunneridae</taxon>
        <taxon>Pentapetalae</taxon>
        <taxon>rosids</taxon>
        <taxon>fabids</taxon>
        <taxon>Fagales</taxon>
        <taxon>Fagaceae</taxon>
        <taxon>Fagus</taxon>
    </lineage>
</organism>
<dbReference type="InterPro" id="IPR012337">
    <property type="entry name" value="RNaseH-like_sf"/>
</dbReference>
<dbReference type="InterPro" id="IPR036691">
    <property type="entry name" value="Endo/exonu/phosph_ase_sf"/>
</dbReference>
<dbReference type="PANTHER" id="PTHR33116">
    <property type="entry name" value="REVERSE TRANSCRIPTASE ZINC-BINDING DOMAIN-CONTAINING PROTEIN-RELATED-RELATED"/>
    <property type="match status" value="1"/>
</dbReference>
<dbReference type="GO" id="GO:0004523">
    <property type="term" value="F:RNA-DNA hybrid ribonuclease activity"/>
    <property type="evidence" value="ECO:0007669"/>
    <property type="project" value="InterPro"/>
</dbReference>
<dbReference type="GO" id="GO:0003676">
    <property type="term" value="F:nucleic acid binding"/>
    <property type="evidence" value="ECO:0007669"/>
    <property type="project" value="InterPro"/>
</dbReference>
<evidence type="ECO:0000313" key="6">
    <source>
        <dbReference type="EMBL" id="SPD09394.1"/>
    </source>
</evidence>
<evidence type="ECO:0000259" key="3">
    <source>
        <dbReference type="Pfam" id="PF03372"/>
    </source>
</evidence>
<dbReference type="CDD" id="cd06222">
    <property type="entry name" value="RNase_H_like"/>
    <property type="match status" value="1"/>
</dbReference>
<evidence type="ECO:0000259" key="5">
    <source>
        <dbReference type="Pfam" id="PF13966"/>
    </source>
</evidence>
<dbReference type="SUPFAM" id="SSF56219">
    <property type="entry name" value="DNase I-like"/>
    <property type="match status" value="1"/>
</dbReference>
<gene>
    <name evidence="6" type="ORF">FSB_LOCUS37276</name>
</gene>
<proteinExistence type="predicted"/>
<dbReference type="Pfam" id="PF03372">
    <property type="entry name" value="Exo_endo_phos"/>
    <property type="match status" value="1"/>
</dbReference>
<dbReference type="Pfam" id="PF13456">
    <property type="entry name" value="RVT_3"/>
    <property type="match status" value="1"/>
</dbReference>
<reference evidence="6" key="1">
    <citation type="submission" date="2018-02" db="EMBL/GenBank/DDBJ databases">
        <authorList>
            <person name="Cohen D.B."/>
            <person name="Kent A.D."/>
        </authorList>
    </citation>
    <scope>NUCLEOTIDE SEQUENCE</scope>
</reference>
<feature type="domain" description="Reverse transcriptase zinc-binding" evidence="5">
    <location>
        <begin position="1027"/>
        <end position="1122"/>
    </location>
</feature>
<accession>A0A2N9HCT4</accession>
<dbReference type="InterPro" id="IPR005135">
    <property type="entry name" value="Endo/exonuclease/phosphatase"/>
</dbReference>
<dbReference type="InterPro" id="IPR044730">
    <property type="entry name" value="RNase_H-like_dom_plant"/>
</dbReference>
<feature type="region of interest" description="Disordered" evidence="1">
    <location>
        <begin position="1"/>
        <end position="35"/>
    </location>
</feature>
<sequence>MGDDFRGPPRTNHMPAPRGGGDTGGPNGRAQKESVVFPQSGVAVTPTRIFEDQLREIDKDLGLDSGESNVSLTSVQNSNMGSVRRVNDVAGQVGEAGPADIGPVMGCQEPVSISSKFKRPTGGTWKRILREPNGSKHAESDLHVLKHDKPDLMELEPERVVKKLKNVDDISLSCAMKISAEELTIMVRQKDPLALFLSETKLDENRLEILRCFWGFGGKLVVPSRGQSGGLVLFWRRGASVTVSSYSHHHIDAVVDEDKPQPWHITGFYGSPTSTGQRVAWDILRELFTHHQFPWLCGGDFNELLRDEEKWGRVACSETQMAQFRSVVDDCGFVDLGYSGPQYTWWNKRDGAARVLEHLDRCFANVEWLLLFPSCRVHHLHGVFFSDHRPLWMELNSVTTSLRPRRKHFRFEEMWTMDPSCEETVRQAWVRTQHGTPMYQVTEKIKASRADLKEWSFIHFGSVRYLIETKSQQLQREEALVPEAQNVPLLKVKSSQYFLLKRKKCGSRDLELNGSRVVTAIHVFSIVKPLSEDAEIPYSCCGIMMVFGEAVVTSDMNDMLVAEFTASEIELALKQMAPLKAPGPDGRLISDNILIAFETLHHMQHMKGGRQGYMALKLDMSKAYDRVEWEFLEKIMLKMGFHTRWVSIVMECVRTVSYSVLVNGLQALLAHAAQSKKIQGLSISRGGPTLTHLFFADDSVLFRRANLSDCHAIQEVLSKYKRASSQQINHGKTTLFFSASTSSKTREEIQAALHLPVIQQYDKYLGLPSLVGRSKHVAFAHLKERVWTKMQGWKERLLSQVGREVLIKAVIQAIPTYTMNCFKLPKKLCLELERLIRNFWWGHTATSRKVHWVKWSSLCQPKSLGGMGFRDLAKFNDALLAKQVWRLVHNKTSLLYKVFKAKFFPRGTIMEARCPTSASFAWKSIFQARHVIRRGARWRVGNGNSIRVWHDRWIPIPSAGVPVTPPNELPEDAYVSSLIQVGTGLWNKEMVERIFIPSEASLILSTTLSSRAPNDLLIWGGEKSGKYSVRSAYRILATIDLDGNPGCSTSEYWRMFWKKIWSVQVPFKSHNFLWRVCIDALPTLVKLQCRTIISTACCSFCLAEDEDILHALWTCPLLIPLWTPHKLTRKAVRSCYTSLLDVVGHFLEYESDASLAEFAFMLWLVWQRRNKAMYQSELNNLDDIPLLAQQLLLEFWAVNDQQQSVPQVIPNQVWQPPTQFEFKANCDAALFPAHNMTSVGVVICDGQGLPIATLCKRFHSEVEAEGDSLGILNALKQQEVCFASYGDIIQDIHQLACSLNRVVFSHVRRTGNRVAHVMARNAIGLSSDFLVWLEDVPPFLEDVIQSEFSPF</sequence>
<feature type="domain" description="Endonuclease/exonuclease/phosphatase" evidence="3">
    <location>
        <begin position="180"/>
        <end position="388"/>
    </location>
</feature>
<dbReference type="Pfam" id="PF00078">
    <property type="entry name" value="RVT_1"/>
    <property type="match status" value="1"/>
</dbReference>
<dbReference type="PANTHER" id="PTHR33116:SF86">
    <property type="entry name" value="REVERSE TRANSCRIPTASE DOMAIN-CONTAINING PROTEIN"/>
    <property type="match status" value="1"/>
</dbReference>
<dbReference type="SUPFAM" id="SSF53098">
    <property type="entry name" value="Ribonuclease H-like"/>
    <property type="match status" value="1"/>
</dbReference>
<protein>
    <recommendedName>
        <fullName evidence="7">Reverse transcriptase domain-containing protein</fullName>
    </recommendedName>
</protein>
<dbReference type="Gene3D" id="3.60.10.10">
    <property type="entry name" value="Endonuclease/exonuclease/phosphatase"/>
    <property type="match status" value="1"/>
</dbReference>
<feature type="domain" description="RNase H type-1" evidence="4">
    <location>
        <begin position="1258"/>
        <end position="1322"/>
    </location>
</feature>
<dbReference type="InterPro" id="IPR000477">
    <property type="entry name" value="RT_dom"/>
</dbReference>
<evidence type="ECO:0008006" key="7">
    <source>
        <dbReference type="Google" id="ProtNLM"/>
    </source>
</evidence>